<evidence type="ECO:0000313" key="2">
    <source>
        <dbReference type="EMBL" id="QIA44442.1"/>
    </source>
</evidence>
<dbReference type="EMBL" id="MN937553">
    <property type="protein sequence ID" value="QIA44442.1"/>
    <property type="molecule type" value="Genomic_DNA"/>
</dbReference>
<protein>
    <submittedName>
        <fullName evidence="2">Uncharacterized protein</fullName>
    </submittedName>
</protein>
<accession>A0A6C0RUT2</accession>
<keyword evidence="1" id="KW-0472">Membrane</keyword>
<keyword evidence="2" id="KW-0150">Chloroplast</keyword>
<dbReference type="RefSeq" id="YP_009727176.1">
    <property type="nucleotide sequence ID" value="NC_045869.1"/>
</dbReference>
<dbReference type="GeneID" id="43962575"/>
<proteinExistence type="predicted"/>
<feature type="transmembrane region" description="Helical" evidence="1">
    <location>
        <begin position="12"/>
        <end position="32"/>
    </location>
</feature>
<evidence type="ECO:0000256" key="1">
    <source>
        <dbReference type="SAM" id="Phobius"/>
    </source>
</evidence>
<reference evidence="2" key="1">
    <citation type="submission" date="2020-01" db="EMBL/GenBank/DDBJ databases">
        <authorList>
            <person name="Zhang L."/>
        </authorList>
    </citation>
    <scope>NUCLEOTIDE SEQUENCE</scope>
    <source>
        <strain evidence="2">M211</strain>
    </source>
</reference>
<gene>
    <name evidence="2" type="primary">ORF214</name>
</gene>
<keyword evidence="1" id="KW-1133">Transmembrane helix</keyword>
<keyword evidence="1" id="KW-0812">Transmembrane</keyword>
<keyword evidence="2" id="KW-0934">Plastid</keyword>
<dbReference type="AlphaFoldDB" id="A0A6C0RUT2"/>
<sequence>MVIIMKFNLGFLCFYNMIIISLEIEYFEYYYLFPLLKEILNYHGYTLKFNYLKKLTRQALINTSQLTKLFFFFHKNFNKIYYNNFFMIKKKKNQKLKICSQLETKIYIEKYITNQTCLLIKKNYYLSREKKELKKNIYNKYIYKSKSRKLPKKSFLYLILKLIVSYKKWKADELYIKMAHIAYCENLIDFSIKLFKMARFEKQTSFFFIYIFKM</sequence>
<organism evidence="2">
    <name type="scientific">Pohlia nutans</name>
    <dbReference type="NCBI Taxonomy" id="140635"/>
    <lineage>
        <taxon>Eukaryota</taxon>
        <taxon>Viridiplantae</taxon>
        <taxon>Streptophyta</taxon>
        <taxon>Embryophyta</taxon>
        <taxon>Bryophyta</taxon>
        <taxon>Bryophytina</taxon>
        <taxon>Bryopsida</taxon>
        <taxon>Bryidae</taxon>
        <taxon>Bryanae</taxon>
        <taxon>Bryales</taxon>
        <taxon>Mniaceae</taxon>
        <taxon>Pohlia</taxon>
    </lineage>
</organism>
<geneLocation type="chloroplast" evidence="2"/>
<name>A0A6C0RUT2_9BRYO</name>